<evidence type="ECO:0000256" key="3">
    <source>
        <dbReference type="ARBA" id="ARBA00023163"/>
    </source>
</evidence>
<dbReference type="PROSITE" id="PS50949">
    <property type="entry name" value="HTH_GNTR"/>
    <property type="match status" value="1"/>
</dbReference>
<dbReference type="Gene3D" id="3.40.50.2300">
    <property type="match status" value="2"/>
</dbReference>
<dbReference type="InterPro" id="IPR000524">
    <property type="entry name" value="Tscrpt_reg_HTH_GntR"/>
</dbReference>
<accession>A0A521EA93</accession>
<protein>
    <submittedName>
        <fullName evidence="5">Transcriptional regulator, GntR family</fullName>
    </submittedName>
</protein>
<dbReference type="EMBL" id="FXTN01000007">
    <property type="protein sequence ID" value="SMO80865.1"/>
    <property type="molecule type" value="Genomic_DNA"/>
</dbReference>
<dbReference type="AlphaFoldDB" id="A0A521EA93"/>
<dbReference type="SUPFAM" id="SSF46785">
    <property type="entry name" value="Winged helix' DNA-binding domain"/>
    <property type="match status" value="1"/>
</dbReference>
<dbReference type="InterPro" id="IPR028082">
    <property type="entry name" value="Peripla_BP_I"/>
</dbReference>
<dbReference type="OrthoDB" id="742238at2"/>
<sequence>MNNIQNIVRIDECAMTPKYLQLINSILEGIQSGEIKKNDLLPSINELSCTLETARSTIERAYNELKRMGLVTSVAGKGYFIVQTCFHKPAKVLLLFNKLSIHKKMIYDAFAATLGTEGAIDFYIYNNDYQVLRKILDEKNGYYEKCVIIPNFNEDKEMGYELIDSLPKKKLILMDKLAQGISGNFGAVYEDFENDIYSALVQLKDRLDKYHTIKLVFPRDTYHSTKIIRGFRRFCQQYSFNHQILSCVHNEKIEPGCVYINLVEDDLVILIEKMIEGKFRVGKDVGVISYNEVPIKKIILDGITTISTDFALMGEKTAELVLKNSAERIAIPFKVTLRNSL</sequence>
<dbReference type="Proteomes" id="UP000320300">
    <property type="component" value="Unassembled WGS sequence"/>
</dbReference>
<dbReference type="InterPro" id="IPR036390">
    <property type="entry name" value="WH_DNA-bd_sf"/>
</dbReference>
<dbReference type="RefSeq" id="WP_142529117.1">
    <property type="nucleotide sequence ID" value="NZ_CBCSJO010000007.1"/>
</dbReference>
<dbReference type="InterPro" id="IPR036388">
    <property type="entry name" value="WH-like_DNA-bd_sf"/>
</dbReference>
<evidence type="ECO:0000256" key="1">
    <source>
        <dbReference type="ARBA" id="ARBA00023015"/>
    </source>
</evidence>
<dbReference type="SUPFAM" id="SSF53822">
    <property type="entry name" value="Periplasmic binding protein-like I"/>
    <property type="match status" value="1"/>
</dbReference>
<dbReference type="GO" id="GO:0003700">
    <property type="term" value="F:DNA-binding transcription factor activity"/>
    <property type="evidence" value="ECO:0007669"/>
    <property type="project" value="InterPro"/>
</dbReference>
<gene>
    <name evidence="5" type="ORF">SAMN06265348_107312</name>
</gene>
<dbReference type="GO" id="GO:0003677">
    <property type="term" value="F:DNA binding"/>
    <property type="evidence" value="ECO:0007669"/>
    <property type="project" value="UniProtKB-KW"/>
</dbReference>
<dbReference type="SMART" id="SM00345">
    <property type="entry name" value="HTH_GNTR"/>
    <property type="match status" value="1"/>
</dbReference>
<dbReference type="PANTHER" id="PTHR38445">
    <property type="entry name" value="HTH-TYPE TRANSCRIPTIONAL REPRESSOR YTRA"/>
    <property type="match status" value="1"/>
</dbReference>
<dbReference type="CDD" id="cd07377">
    <property type="entry name" value="WHTH_GntR"/>
    <property type="match status" value="1"/>
</dbReference>
<dbReference type="Pfam" id="PF00392">
    <property type="entry name" value="GntR"/>
    <property type="match status" value="1"/>
</dbReference>
<dbReference type="Gene3D" id="1.10.10.10">
    <property type="entry name" value="Winged helix-like DNA-binding domain superfamily/Winged helix DNA-binding domain"/>
    <property type="match status" value="1"/>
</dbReference>
<name>A0A521EA93_9SPHI</name>
<evidence type="ECO:0000313" key="6">
    <source>
        <dbReference type="Proteomes" id="UP000320300"/>
    </source>
</evidence>
<organism evidence="5 6">
    <name type="scientific">Pedobacter westerhofensis</name>
    <dbReference type="NCBI Taxonomy" id="425512"/>
    <lineage>
        <taxon>Bacteria</taxon>
        <taxon>Pseudomonadati</taxon>
        <taxon>Bacteroidota</taxon>
        <taxon>Sphingobacteriia</taxon>
        <taxon>Sphingobacteriales</taxon>
        <taxon>Sphingobacteriaceae</taxon>
        <taxon>Pedobacter</taxon>
    </lineage>
</organism>
<reference evidence="5 6" key="1">
    <citation type="submission" date="2017-05" db="EMBL/GenBank/DDBJ databases">
        <authorList>
            <person name="Varghese N."/>
            <person name="Submissions S."/>
        </authorList>
    </citation>
    <scope>NUCLEOTIDE SEQUENCE [LARGE SCALE GENOMIC DNA]</scope>
    <source>
        <strain evidence="5 6">DSM 19036</strain>
    </source>
</reference>
<evidence type="ECO:0000313" key="5">
    <source>
        <dbReference type="EMBL" id="SMO80865.1"/>
    </source>
</evidence>
<evidence type="ECO:0000259" key="4">
    <source>
        <dbReference type="PROSITE" id="PS50949"/>
    </source>
</evidence>
<proteinExistence type="predicted"/>
<keyword evidence="6" id="KW-1185">Reference proteome</keyword>
<keyword evidence="1" id="KW-0805">Transcription regulation</keyword>
<keyword evidence="2" id="KW-0238">DNA-binding</keyword>
<keyword evidence="3" id="KW-0804">Transcription</keyword>
<feature type="domain" description="HTH gntR-type" evidence="4">
    <location>
        <begin position="16"/>
        <end position="84"/>
    </location>
</feature>
<evidence type="ECO:0000256" key="2">
    <source>
        <dbReference type="ARBA" id="ARBA00023125"/>
    </source>
</evidence>
<dbReference type="PANTHER" id="PTHR38445:SF9">
    <property type="entry name" value="HTH-TYPE TRANSCRIPTIONAL REPRESSOR YTRA"/>
    <property type="match status" value="1"/>
</dbReference>